<evidence type="ECO:0000313" key="2">
    <source>
        <dbReference type="EMBL" id="RUS88295.1"/>
    </source>
</evidence>
<accession>A0A3S1BP89</accession>
<sequence>MNGGGIDLDSDDTDSVGTPGGSPAKGRARLKRGPSVESAMQSFGLHSPDNWPEGADVDFIDINCLDGLDGLDGSEGGDNIPPDETVEAFNPAYSQSGYHSRRQLYLDPDIIDLTNFPPPETPDDDSILDFTELSNFLPPEFPEANSPESGFAKTDPDLLAVDVDALIAQFTIPPPPTSTIPDAGSPARTRSFPGPAQRYQTSGASSGSSPDRLENFNNKEL</sequence>
<protein>
    <submittedName>
        <fullName evidence="2">Uncharacterized protein</fullName>
    </submittedName>
</protein>
<proteinExistence type="predicted"/>
<dbReference type="OrthoDB" id="6162923at2759"/>
<name>A0A3S1BP89_ELYCH</name>
<feature type="region of interest" description="Disordered" evidence="1">
    <location>
        <begin position="1"/>
        <end position="51"/>
    </location>
</feature>
<comment type="caution">
    <text evidence="2">The sequence shown here is derived from an EMBL/GenBank/DDBJ whole genome shotgun (WGS) entry which is preliminary data.</text>
</comment>
<feature type="non-terminal residue" evidence="2">
    <location>
        <position position="221"/>
    </location>
</feature>
<dbReference type="AlphaFoldDB" id="A0A3S1BP89"/>
<feature type="region of interest" description="Disordered" evidence="1">
    <location>
        <begin position="171"/>
        <end position="221"/>
    </location>
</feature>
<dbReference type="Proteomes" id="UP000271974">
    <property type="component" value="Unassembled WGS sequence"/>
</dbReference>
<feature type="compositionally biased region" description="Basic and acidic residues" evidence="1">
    <location>
        <begin position="211"/>
        <end position="221"/>
    </location>
</feature>
<keyword evidence="3" id="KW-1185">Reference proteome</keyword>
<reference evidence="2 3" key="1">
    <citation type="submission" date="2019-01" db="EMBL/GenBank/DDBJ databases">
        <title>A draft genome assembly of the solar-powered sea slug Elysia chlorotica.</title>
        <authorList>
            <person name="Cai H."/>
            <person name="Li Q."/>
            <person name="Fang X."/>
            <person name="Li J."/>
            <person name="Curtis N.E."/>
            <person name="Altenburger A."/>
            <person name="Shibata T."/>
            <person name="Feng M."/>
            <person name="Maeda T."/>
            <person name="Schwartz J.A."/>
            <person name="Shigenobu S."/>
            <person name="Lundholm N."/>
            <person name="Nishiyama T."/>
            <person name="Yang H."/>
            <person name="Hasebe M."/>
            <person name="Li S."/>
            <person name="Pierce S.K."/>
            <person name="Wang J."/>
        </authorList>
    </citation>
    <scope>NUCLEOTIDE SEQUENCE [LARGE SCALE GENOMIC DNA]</scope>
    <source>
        <strain evidence="2">EC2010</strain>
        <tissue evidence="2">Whole organism of an adult</tissue>
    </source>
</reference>
<evidence type="ECO:0000256" key="1">
    <source>
        <dbReference type="SAM" id="MobiDB-lite"/>
    </source>
</evidence>
<gene>
    <name evidence="2" type="ORF">EGW08_003933</name>
</gene>
<evidence type="ECO:0000313" key="3">
    <source>
        <dbReference type="Proteomes" id="UP000271974"/>
    </source>
</evidence>
<feature type="compositionally biased region" description="Polar residues" evidence="1">
    <location>
        <begin position="198"/>
        <end position="210"/>
    </location>
</feature>
<organism evidence="2 3">
    <name type="scientific">Elysia chlorotica</name>
    <name type="common">Eastern emerald elysia</name>
    <name type="synonym">Sea slug</name>
    <dbReference type="NCBI Taxonomy" id="188477"/>
    <lineage>
        <taxon>Eukaryota</taxon>
        <taxon>Metazoa</taxon>
        <taxon>Spiralia</taxon>
        <taxon>Lophotrochozoa</taxon>
        <taxon>Mollusca</taxon>
        <taxon>Gastropoda</taxon>
        <taxon>Heterobranchia</taxon>
        <taxon>Euthyneura</taxon>
        <taxon>Panpulmonata</taxon>
        <taxon>Sacoglossa</taxon>
        <taxon>Placobranchoidea</taxon>
        <taxon>Plakobranchidae</taxon>
        <taxon>Elysia</taxon>
    </lineage>
</organism>
<dbReference type="EMBL" id="RQTK01000087">
    <property type="protein sequence ID" value="RUS88295.1"/>
    <property type="molecule type" value="Genomic_DNA"/>
</dbReference>